<accession>A0A939MIX1</accession>
<dbReference type="RefSeq" id="WP_208097523.1">
    <property type="nucleotide sequence ID" value="NZ_JAGDYM010000007.1"/>
</dbReference>
<feature type="region of interest" description="Disordered" evidence="1">
    <location>
        <begin position="411"/>
        <end position="437"/>
    </location>
</feature>
<reference evidence="3" key="1">
    <citation type="submission" date="2021-03" db="EMBL/GenBank/DDBJ databases">
        <title>Leucobacter chromiisoli sp. nov., isolated from chromium-containing soil of chemical plant.</title>
        <authorList>
            <person name="Xu Z."/>
        </authorList>
    </citation>
    <scope>NUCLEOTIDE SEQUENCE</scope>
    <source>
        <strain evidence="3">S27</strain>
    </source>
</reference>
<sequence>MSGQGERASTAGSPRGAAAASLAELELLREALGIGPEAVSAVSREPLGAGSAAGFDVSVDADDSAPARLRYYVDTSRLAVERETGLALGAPDGPGGPDARIWLHPADPHLPALPAVAFHGAAEALLARIGVSGGSAPEFVAYRPGRRAVLRIDTADGTVWVKVVRPRRAERIAAAHAACDEAGLPTPAVLGWSPAGVLLLADADGIPAASADWEPDDLLDRVARLRESIAEVETSAPNVLGRSGPVGAARSSAVPTAEAVRGIAERLDWYADRFAGSERAARIAARARAILDGESGRAATVVHGDLHFGQLFLGPDGSITGLVDVDTLGVGDPGEDPAAFLGHAVASALLTVPERRRRVWDLADRAAARWAHDSGVRARFAVHMLGHALAAADRDDPPGAARLLGAAEAVLRGDPPSGAPQAADEPKNALTRPLETV</sequence>
<keyword evidence="4" id="KW-1185">Reference proteome</keyword>
<dbReference type="InterPro" id="IPR002575">
    <property type="entry name" value="Aminoglycoside_PTrfase"/>
</dbReference>
<comment type="caution">
    <text evidence="3">The sequence shown here is derived from an EMBL/GenBank/DDBJ whole genome shotgun (WGS) entry which is preliminary data.</text>
</comment>
<proteinExistence type="predicted"/>
<feature type="domain" description="Aminoglycoside phosphotransferase" evidence="2">
    <location>
        <begin position="147"/>
        <end position="344"/>
    </location>
</feature>
<organism evidence="3 4">
    <name type="scientific">Leucobacter weissii</name>
    <dbReference type="NCBI Taxonomy" id="1983706"/>
    <lineage>
        <taxon>Bacteria</taxon>
        <taxon>Bacillati</taxon>
        <taxon>Actinomycetota</taxon>
        <taxon>Actinomycetes</taxon>
        <taxon>Micrococcales</taxon>
        <taxon>Microbacteriaceae</taxon>
        <taxon>Leucobacter</taxon>
    </lineage>
</organism>
<evidence type="ECO:0000313" key="3">
    <source>
        <dbReference type="EMBL" id="MBO1901769.1"/>
    </source>
</evidence>
<evidence type="ECO:0000259" key="2">
    <source>
        <dbReference type="Pfam" id="PF01636"/>
    </source>
</evidence>
<protein>
    <recommendedName>
        <fullName evidence="2">Aminoglycoside phosphotransferase domain-containing protein</fullName>
    </recommendedName>
</protein>
<evidence type="ECO:0000313" key="4">
    <source>
        <dbReference type="Proteomes" id="UP000664382"/>
    </source>
</evidence>
<name>A0A939MIX1_9MICO</name>
<dbReference type="Proteomes" id="UP000664382">
    <property type="component" value="Unassembled WGS sequence"/>
</dbReference>
<dbReference type="EMBL" id="JAGDYM010000007">
    <property type="protein sequence ID" value="MBO1901769.1"/>
    <property type="molecule type" value="Genomic_DNA"/>
</dbReference>
<evidence type="ECO:0000256" key="1">
    <source>
        <dbReference type="SAM" id="MobiDB-lite"/>
    </source>
</evidence>
<dbReference type="Gene3D" id="3.90.1200.10">
    <property type="match status" value="1"/>
</dbReference>
<dbReference type="AlphaFoldDB" id="A0A939MIX1"/>
<dbReference type="SUPFAM" id="SSF56112">
    <property type="entry name" value="Protein kinase-like (PK-like)"/>
    <property type="match status" value="1"/>
</dbReference>
<dbReference type="Pfam" id="PF01636">
    <property type="entry name" value="APH"/>
    <property type="match status" value="1"/>
</dbReference>
<gene>
    <name evidence="3" type="ORF">J4H92_07370</name>
</gene>
<dbReference type="InterPro" id="IPR011009">
    <property type="entry name" value="Kinase-like_dom_sf"/>
</dbReference>